<dbReference type="RefSeq" id="WP_175022598.1">
    <property type="nucleotide sequence ID" value="NZ_CABVQC010000015.1"/>
</dbReference>
<gene>
    <name evidence="1" type="ORF">BLA13014_02582</name>
</gene>
<evidence type="ECO:0000313" key="1">
    <source>
        <dbReference type="EMBL" id="VWB58259.1"/>
    </source>
</evidence>
<evidence type="ECO:0000313" key="2">
    <source>
        <dbReference type="Proteomes" id="UP000494261"/>
    </source>
</evidence>
<dbReference type="EMBL" id="CABVQC010000015">
    <property type="protein sequence ID" value="VWB58259.1"/>
    <property type="molecule type" value="Genomic_DNA"/>
</dbReference>
<proteinExistence type="predicted"/>
<name>A0A6P2KNE6_9BURK</name>
<protein>
    <submittedName>
        <fullName evidence="1">Uncharacterized protein</fullName>
    </submittedName>
</protein>
<accession>A0A6P2KNE6</accession>
<dbReference type="Proteomes" id="UP000494261">
    <property type="component" value="Unassembled WGS sequence"/>
</dbReference>
<organism evidence="1 2">
    <name type="scientific">Burkholderia aenigmatica</name>
    <dbReference type="NCBI Taxonomy" id="2015348"/>
    <lineage>
        <taxon>Bacteria</taxon>
        <taxon>Pseudomonadati</taxon>
        <taxon>Pseudomonadota</taxon>
        <taxon>Betaproteobacteria</taxon>
        <taxon>Burkholderiales</taxon>
        <taxon>Burkholderiaceae</taxon>
        <taxon>Burkholderia</taxon>
        <taxon>Burkholderia cepacia complex</taxon>
    </lineage>
</organism>
<sequence length="201" mass="23442">MNDELLELEMLYENSEESVPRSELLKFIDSDQPEVLGSLYAKLTKRSFTEKIVPPMEFGDCKRLFLEFYGLCISNDNVEADNPQLFLISRYIAAVDFGRWFVSIVEDRKIARSDVADVVRWLENLYVQGDQEIRSCLIVASLEHMFSRNSIRKLFSSWKFDPILGGAYREATAKSRYEHLNAEENVDYFNRQGSNMPVRRE</sequence>
<reference evidence="1 2" key="1">
    <citation type="submission" date="2019-09" db="EMBL/GenBank/DDBJ databases">
        <authorList>
            <person name="Depoorter E."/>
        </authorList>
    </citation>
    <scope>NUCLEOTIDE SEQUENCE [LARGE SCALE GENOMIC DNA]</scope>
    <source>
        <strain evidence="1">LMG 13014</strain>
    </source>
</reference>
<dbReference type="AlphaFoldDB" id="A0A6P2KNE6"/>